<reference evidence="2 4" key="2">
    <citation type="submission" date="2017-06" db="EMBL/GenBank/DDBJ databases">
        <authorList>
            <consortium name="Pathogen Informatics"/>
        </authorList>
    </citation>
    <scope>NUCLEOTIDE SEQUENCE [LARGE SCALE GENOMIC DNA]</scope>
    <source>
        <strain evidence="2 4">NCTC13015</strain>
    </source>
</reference>
<dbReference type="EC" id="3.1.3.-" evidence="2"/>
<dbReference type="Proteomes" id="UP000215374">
    <property type="component" value="Chromosome 1"/>
</dbReference>
<keyword evidence="1" id="KW-0378">Hydrolase</keyword>
<dbReference type="HOGENOM" id="CLU_044146_0_0_11"/>
<evidence type="ECO:0000313" key="4">
    <source>
        <dbReference type="Proteomes" id="UP000215374"/>
    </source>
</evidence>
<dbReference type="OrthoDB" id="3180855at2"/>
<dbReference type="InterPro" id="IPR000150">
    <property type="entry name" value="Cof"/>
</dbReference>
<dbReference type="SFLD" id="SFLDS00003">
    <property type="entry name" value="Haloacid_Dehalogenase"/>
    <property type="match status" value="1"/>
</dbReference>
<dbReference type="NCBIfam" id="TIGR00099">
    <property type="entry name" value="Cof-subfamily"/>
    <property type="match status" value="1"/>
</dbReference>
<evidence type="ECO:0000313" key="1">
    <source>
        <dbReference type="EMBL" id="AIJ34364.1"/>
    </source>
</evidence>
<dbReference type="SUPFAM" id="SSF56784">
    <property type="entry name" value="HAD-like"/>
    <property type="match status" value="1"/>
</dbReference>
<dbReference type="KEGG" id="cii:CIMIT_11155"/>
<dbReference type="Gene3D" id="3.40.50.1000">
    <property type="entry name" value="HAD superfamily/HAD-like"/>
    <property type="match status" value="1"/>
</dbReference>
<dbReference type="RefSeq" id="WP_038592928.1">
    <property type="nucleotide sequence ID" value="NZ_CP009211.1"/>
</dbReference>
<reference evidence="1 3" key="1">
    <citation type="submission" date="2014-08" db="EMBL/GenBank/DDBJ databases">
        <title>Complete genome sequence of Corynebacterium imitans DSM 44264, isolated from a five-month-old boy with suspected pharyngeal diphtheria.</title>
        <authorList>
            <person name="Mollmann S."/>
            <person name="Albersmeier A."/>
            <person name="Ruckert C."/>
            <person name="Tauch A."/>
        </authorList>
    </citation>
    <scope>NUCLEOTIDE SEQUENCE [LARGE SCALE GENOMIC DNA]</scope>
    <source>
        <strain evidence="1 3">DSM 44264</strain>
    </source>
</reference>
<evidence type="ECO:0000313" key="3">
    <source>
        <dbReference type="Proteomes" id="UP000028780"/>
    </source>
</evidence>
<dbReference type="NCBIfam" id="TIGR01484">
    <property type="entry name" value="HAD-SF-IIB"/>
    <property type="match status" value="1"/>
</dbReference>
<dbReference type="PANTHER" id="PTHR10000:SF8">
    <property type="entry name" value="HAD SUPERFAMILY HYDROLASE-LIKE, TYPE 3"/>
    <property type="match status" value="1"/>
</dbReference>
<dbReference type="PANTHER" id="PTHR10000">
    <property type="entry name" value="PHOSPHOSERINE PHOSPHATASE"/>
    <property type="match status" value="1"/>
</dbReference>
<dbReference type="InterPro" id="IPR036412">
    <property type="entry name" value="HAD-like_sf"/>
</dbReference>
<dbReference type="Pfam" id="PF08282">
    <property type="entry name" value="Hydrolase_3"/>
    <property type="match status" value="1"/>
</dbReference>
<dbReference type="EMBL" id="LT906467">
    <property type="protein sequence ID" value="SNV85468.1"/>
    <property type="molecule type" value="Genomic_DNA"/>
</dbReference>
<dbReference type="AlphaFoldDB" id="A0A076NIR3"/>
<dbReference type="CDD" id="cd07516">
    <property type="entry name" value="HAD_Pase"/>
    <property type="match status" value="1"/>
</dbReference>
<proteinExistence type="predicted"/>
<gene>
    <name evidence="2" type="primary">yidA</name>
    <name evidence="1" type="ORF">CIMIT_11155</name>
    <name evidence="2" type="ORF">SAMEA4535761_02288</name>
</gene>
<name>A0A076NIR3_9CORY</name>
<evidence type="ECO:0000313" key="2">
    <source>
        <dbReference type="EMBL" id="SNV85468.1"/>
    </source>
</evidence>
<organism evidence="1 3">
    <name type="scientific">Corynebacterium imitans</name>
    <dbReference type="NCBI Taxonomy" id="156978"/>
    <lineage>
        <taxon>Bacteria</taxon>
        <taxon>Bacillati</taxon>
        <taxon>Actinomycetota</taxon>
        <taxon>Actinomycetes</taxon>
        <taxon>Mycobacteriales</taxon>
        <taxon>Corynebacteriaceae</taxon>
        <taxon>Corynebacterium</taxon>
    </lineage>
</organism>
<sequence>MHAPQLIISDIDGTFINPAGRVTPRLRDVVVRAVRSGAKFALATGRPHRWLLPVLDQLPVAPTCVCANGAVVYDPVEDTVLRSFELAPETMGRVVEAIDEALRPLNIQHGYGVERVGQSALDPEEECFLTTPEYNRDAWDTAFGIGTVAEITSQPAAKLLVRAPQLQSAEMFDLLAQVIEPEDAHLTYSMDEGLIELSHPGINKASGASVLAAEYGIEPSQVIAFGDMPNDLEMLAWAGMGVAMANSAPALLDAADYVTASNEEDGVAQVLEHWF</sequence>
<dbReference type="EMBL" id="CP009211">
    <property type="protein sequence ID" value="AIJ34364.1"/>
    <property type="molecule type" value="Genomic_DNA"/>
</dbReference>
<protein>
    <submittedName>
        <fullName evidence="1 2">HAD-family hydrolase</fullName>
        <ecNumber evidence="2">3.1.3.-</ecNumber>
    </submittedName>
</protein>
<dbReference type="Proteomes" id="UP000028780">
    <property type="component" value="Chromosome"/>
</dbReference>
<dbReference type="SFLD" id="SFLDG01140">
    <property type="entry name" value="C2.B:_Phosphomannomutase_and_P"/>
    <property type="match status" value="1"/>
</dbReference>
<dbReference type="GO" id="GO:0005829">
    <property type="term" value="C:cytosol"/>
    <property type="evidence" value="ECO:0007669"/>
    <property type="project" value="TreeGrafter"/>
</dbReference>
<keyword evidence="3" id="KW-1185">Reference proteome</keyword>
<dbReference type="InterPro" id="IPR006379">
    <property type="entry name" value="HAD-SF_hydro_IIB"/>
</dbReference>
<dbReference type="eggNOG" id="COG0561">
    <property type="taxonomic scope" value="Bacteria"/>
</dbReference>
<dbReference type="Gene3D" id="3.30.1240.10">
    <property type="match status" value="1"/>
</dbReference>
<dbReference type="STRING" id="156978.CIMIT_11155"/>
<accession>A0A076NIR3</accession>
<dbReference type="GO" id="GO:0016791">
    <property type="term" value="F:phosphatase activity"/>
    <property type="evidence" value="ECO:0007669"/>
    <property type="project" value="UniProtKB-ARBA"/>
</dbReference>
<dbReference type="GO" id="GO:0000287">
    <property type="term" value="F:magnesium ion binding"/>
    <property type="evidence" value="ECO:0007669"/>
    <property type="project" value="TreeGrafter"/>
</dbReference>
<dbReference type="InterPro" id="IPR023214">
    <property type="entry name" value="HAD_sf"/>
</dbReference>